<evidence type="ECO:0000313" key="2">
    <source>
        <dbReference type="EMBL" id="MBO1363814.1"/>
    </source>
</evidence>
<keyword evidence="1" id="KW-0175">Coiled coil</keyword>
<keyword evidence="3" id="KW-1185">Reference proteome</keyword>
<sequence length="205" mass="23800">MKRIFYVVLAALVTVACSQSPEQKAETLIKENLKKSLYKPETYKPVETKIDSAFAPYDDPVFLGELAELGKMETELETLESEVKNAKSSMSLWSGPYMSAYERNQYQEVKEEYEEANAKIEKLKTKGRKLYEKVATMLQSEPKFIGYKAMHNYRADNNAGNTLIGNTFFFIDKNFEEITYSMEVEEYNQVQETIRQLKEQIEEDE</sequence>
<dbReference type="EMBL" id="JAERMS010000027">
    <property type="protein sequence ID" value="MBO1363814.1"/>
    <property type="molecule type" value="Genomic_DNA"/>
</dbReference>
<accession>A0ABS3M6K9</accession>
<name>A0ABS3M6K9_9BACT</name>
<feature type="coiled-coil region" evidence="1">
    <location>
        <begin position="69"/>
        <end position="133"/>
    </location>
</feature>
<dbReference type="Proteomes" id="UP000664265">
    <property type="component" value="Unassembled WGS sequence"/>
</dbReference>
<gene>
    <name evidence="2" type="ORF">JHU38_08540</name>
</gene>
<evidence type="ECO:0000313" key="3">
    <source>
        <dbReference type="Proteomes" id="UP000664265"/>
    </source>
</evidence>
<dbReference type="PROSITE" id="PS51257">
    <property type="entry name" value="PROKAR_LIPOPROTEIN"/>
    <property type="match status" value="1"/>
</dbReference>
<reference evidence="2 3" key="1">
    <citation type="submission" date="2021-01" db="EMBL/GenBank/DDBJ databases">
        <title>Prevotella A2931 sp. nov.</title>
        <authorList>
            <person name="Buhl M."/>
            <person name="Oberhettinger P."/>
        </authorList>
    </citation>
    <scope>NUCLEOTIDE SEQUENCE [LARGE SCALE GENOMIC DNA]</scope>
    <source>
        <strain evidence="2 3">A2931</strain>
    </source>
</reference>
<proteinExistence type="predicted"/>
<protein>
    <recommendedName>
        <fullName evidence="4">Lipoprotein</fullName>
    </recommendedName>
</protein>
<evidence type="ECO:0000256" key="1">
    <source>
        <dbReference type="SAM" id="Coils"/>
    </source>
</evidence>
<organism evidence="2 3">
    <name type="scientific">Prevotella illustrans</name>
    <dbReference type="NCBI Taxonomy" id="2800387"/>
    <lineage>
        <taxon>Bacteria</taxon>
        <taxon>Pseudomonadati</taxon>
        <taxon>Bacteroidota</taxon>
        <taxon>Bacteroidia</taxon>
        <taxon>Bacteroidales</taxon>
        <taxon>Prevotellaceae</taxon>
        <taxon>Prevotella</taxon>
    </lineage>
</organism>
<comment type="caution">
    <text evidence="2">The sequence shown here is derived from an EMBL/GenBank/DDBJ whole genome shotgun (WGS) entry which is preliminary data.</text>
</comment>
<evidence type="ECO:0008006" key="4">
    <source>
        <dbReference type="Google" id="ProtNLM"/>
    </source>
</evidence>
<dbReference type="RefSeq" id="WP_146157005.1">
    <property type="nucleotide sequence ID" value="NZ_JAERMS010000027.1"/>
</dbReference>